<evidence type="ECO:0000259" key="9">
    <source>
        <dbReference type="Pfam" id="PF02223"/>
    </source>
</evidence>
<keyword evidence="5 8" id="KW-0418">Kinase</keyword>
<dbReference type="Pfam" id="PF02223">
    <property type="entry name" value="Thymidylate_kin"/>
    <property type="match status" value="1"/>
</dbReference>
<dbReference type="InterPro" id="IPR018094">
    <property type="entry name" value="Thymidylate_kinase"/>
</dbReference>
<evidence type="ECO:0000256" key="5">
    <source>
        <dbReference type="ARBA" id="ARBA00022777"/>
    </source>
</evidence>
<comment type="function">
    <text evidence="8">Phosphorylation of dTMP to form dTDP in both de novo and salvage pathways of dTTP synthesis.</text>
</comment>
<protein>
    <recommendedName>
        <fullName evidence="8">Thymidylate kinase</fullName>
        <ecNumber evidence="8">2.7.4.9</ecNumber>
    </recommendedName>
    <alternativeName>
        <fullName evidence="8">dTMP kinase</fullName>
    </alternativeName>
</protein>
<dbReference type="HAMAP" id="MF_00165">
    <property type="entry name" value="Thymidylate_kinase"/>
    <property type="match status" value="1"/>
</dbReference>
<dbReference type="GO" id="GO:0004798">
    <property type="term" value="F:dTMP kinase activity"/>
    <property type="evidence" value="ECO:0007669"/>
    <property type="project" value="UniProtKB-EC"/>
</dbReference>
<keyword evidence="3 8" id="KW-0545">Nucleotide biosynthesis</keyword>
<evidence type="ECO:0000256" key="3">
    <source>
        <dbReference type="ARBA" id="ARBA00022727"/>
    </source>
</evidence>
<dbReference type="InterPro" id="IPR027417">
    <property type="entry name" value="P-loop_NTPase"/>
</dbReference>
<evidence type="ECO:0000256" key="4">
    <source>
        <dbReference type="ARBA" id="ARBA00022741"/>
    </source>
</evidence>
<gene>
    <name evidence="8 10" type="primary">tmk</name>
    <name evidence="10" type="ORF">KPS_000034</name>
</gene>
<evidence type="ECO:0000256" key="2">
    <source>
        <dbReference type="ARBA" id="ARBA00022679"/>
    </source>
</evidence>
<evidence type="ECO:0000313" key="10">
    <source>
        <dbReference type="EMBL" id="WMW65550.1"/>
    </source>
</evidence>
<dbReference type="InterPro" id="IPR039430">
    <property type="entry name" value="Thymidylate_kin-like_dom"/>
</dbReference>
<evidence type="ECO:0000256" key="8">
    <source>
        <dbReference type="HAMAP-Rule" id="MF_00165"/>
    </source>
</evidence>
<reference evidence="10" key="1">
    <citation type="submission" date="2023-09" db="EMBL/GenBank/DDBJ databases">
        <authorList>
            <consortium name="CW5 consortium"/>
            <person name="Lu C.-W."/>
        </authorList>
    </citation>
    <scope>NUCLEOTIDE SEQUENCE</scope>
    <source>
        <strain evidence="10">KPS</strain>
    </source>
</reference>
<dbReference type="Proteomes" id="UP001180616">
    <property type="component" value="Chromosome"/>
</dbReference>
<comment type="catalytic activity">
    <reaction evidence="7 8">
        <text>dTMP + ATP = dTDP + ADP</text>
        <dbReference type="Rhea" id="RHEA:13517"/>
        <dbReference type="ChEBI" id="CHEBI:30616"/>
        <dbReference type="ChEBI" id="CHEBI:58369"/>
        <dbReference type="ChEBI" id="CHEBI:63528"/>
        <dbReference type="ChEBI" id="CHEBI:456216"/>
        <dbReference type="EC" id="2.7.4.9"/>
    </reaction>
</comment>
<evidence type="ECO:0000313" key="11">
    <source>
        <dbReference type="Proteomes" id="UP001180616"/>
    </source>
</evidence>
<proteinExistence type="inferred from homology"/>
<keyword evidence="4 8" id="KW-0547">Nucleotide-binding</keyword>
<dbReference type="RefSeq" id="WP_309541543.1">
    <property type="nucleotide sequence ID" value="NZ_CP133659.1"/>
</dbReference>
<keyword evidence="2 8" id="KW-0808">Transferase</keyword>
<dbReference type="SUPFAM" id="SSF52540">
    <property type="entry name" value="P-loop containing nucleoside triphosphate hydrolases"/>
    <property type="match status" value="1"/>
</dbReference>
<organism evidence="10 11">
    <name type="scientific">Nitratidesulfovibrio liaohensis</name>
    <dbReference type="NCBI Taxonomy" id="2604158"/>
    <lineage>
        <taxon>Bacteria</taxon>
        <taxon>Pseudomonadati</taxon>
        <taxon>Thermodesulfobacteriota</taxon>
        <taxon>Desulfovibrionia</taxon>
        <taxon>Desulfovibrionales</taxon>
        <taxon>Desulfovibrionaceae</taxon>
        <taxon>Nitratidesulfovibrio</taxon>
    </lineage>
</organism>
<dbReference type="NCBIfam" id="TIGR00041">
    <property type="entry name" value="DTMP_kinase"/>
    <property type="match status" value="1"/>
</dbReference>
<dbReference type="PANTHER" id="PTHR10344">
    <property type="entry name" value="THYMIDYLATE KINASE"/>
    <property type="match status" value="1"/>
</dbReference>
<dbReference type="CDD" id="cd01672">
    <property type="entry name" value="TMPK"/>
    <property type="match status" value="1"/>
</dbReference>
<dbReference type="EMBL" id="CP133659">
    <property type="protein sequence ID" value="WMW65550.1"/>
    <property type="molecule type" value="Genomic_DNA"/>
</dbReference>
<keyword evidence="6 8" id="KW-0067">ATP-binding</keyword>
<dbReference type="PROSITE" id="PS01331">
    <property type="entry name" value="THYMIDYLATE_KINASE"/>
    <property type="match status" value="1"/>
</dbReference>
<sequence length="220" mass="24275">MFITFEGMEGSGKSTALNRVQQALLDAGHGVLLTREPGGSRLGRTLRSILLDLSNDDIVPEAELFLYLADRAQHVGQVIRPALAEGVVVLSDRYADSTVVYQGYGRGLDPERLRELNDMAVGGLWPDLTLVFDLPPEEGLRRAMTRNLREGTSVSEGRFEAEHLAFHARVREGYLTWAALHPARFRVVDATRTPDEVFEDVMRAVRSALAISPAATLVHP</sequence>
<evidence type="ECO:0000256" key="6">
    <source>
        <dbReference type="ARBA" id="ARBA00022840"/>
    </source>
</evidence>
<comment type="similarity">
    <text evidence="1 8">Belongs to the thymidylate kinase family.</text>
</comment>
<dbReference type="Gene3D" id="3.40.50.300">
    <property type="entry name" value="P-loop containing nucleotide triphosphate hydrolases"/>
    <property type="match status" value="1"/>
</dbReference>
<evidence type="ECO:0000256" key="7">
    <source>
        <dbReference type="ARBA" id="ARBA00048743"/>
    </source>
</evidence>
<name>A0ABY9R4P3_9BACT</name>
<dbReference type="PANTHER" id="PTHR10344:SF4">
    <property type="entry name" value="UMP-CMP KINASE 2, MITOCHONDRIAL"/>
    <property type="match status" value="1"/>
</dbReference>
<evidence type="ECO:0000256" key="1">
    <source>
        <dbReference type="ARBA" id="ARBA00009776"/>
    </source>
</evidence>
<feature type="binding site" evidence="8">
    <location>
        <begin position="7"/>
        <end position="14"/>
    </location>
    <ligand>
        <name>ATP</name>
        <dbReference type="ChEBI" id="CHEBI:30616"/>
    </ligand>
</feature>
<dbReference type="InterPro" id="IPR018095">
    <property type="entry name" value="Thymidylate_kin_CS"/>
</dbReference>
<accession>A0ABY9R4P3</accession>
<keyword evidence="11" id="KW-1185">Reference proteome</keyword>
<feature type="domain" description="Thymidylate kinase-like" evidence="9">
    <location>
        <begin position="5"/>
        <end position="200"/>
    </location>
</feature>
<dbReference type="EC" id="2.7.4.9" evidence="8"/>